<evidence type="ECO:0000256" key="5">
    <source>
        <dbReference type="ARBA" id="ARBA00023002"/>
    </source>
</evidence>
<dbReference type="InterPro" id="IPR000866">
    <property type="entry name" value="AhpC/TSA"/>
</dbReference>
<dbReference type="EMBL" id="BSPC01000048">
    <property type="protein sequence ID" value="GLS21443.1"/>
    <property type="molecule type" value="Genomic_DNA"/>
</dbReference>
<keyword evidence="6" id="KW-1015">Disulfide bond</keyword>
<comment type="caution">
    <text evidence="13">The sequence shown here is derived from an EMBL/GenBank/DDBJ whole genome shotgun (WGS) entry which is preliminary data.</text>
</comment>
<reference evidence="14" key="1">
    <citation type="journal article" date="2019" name="Int. J. Syst. Evol. Microbiol.">
        <title>The Global Catalogue of Microorganisms (GCM) 10K type strain sequencing project: providing services to taxonomists for standard genome sequencing and annotation.</title>
        <authorList>
            <consortium name="The Broad Institute Genomics Platform"/>
            <consortium name="The Broad Institute Genome Sequencing Center for Infectious Disease"/>
            <person name="Wu L."/>
            <person name="Ma J."/>
        </authorList>
    </citation>
    <scope>NUCLEOTIDE SEQUENCE [LARGE SCALE GENOMIC DNA]</scope>
    <source>
        <strain evidence="14">NBRC 101365</strain>
    </source>
</reference>
<gene>
    <name evidence="13" type="ORF">GCM10007874_44600</name>
</gene>
<dbReference type="PANTHER" id="PTHR42801:SF4">
    <property type="entry name" value="AHPC_TSA FAMILY PROTEIN"/>
    <property type="match status" value="1"/>
</dbReference>
<evidence type="ECO:0000259" key="12">
    <source>
        <dbReference type="PROSITE" id="PS51352"/>
    </source>
</evidence>
<keyword evidence="14" id="KW-1185">Reference proteome</keyword>
<evidence type="ECO:0000256" key="3">
    <source>
        <dbReference type="ARBA" id="ARBA00022559"/>
    </source>
</evidence>
<evidence type="ECO:0000256" key="4">
    <source>
        <dbReference type="ARBA" id="ARBA00022862"/>
    </source>
</evidence>
<evidence type="ECO:0000256" key="1">
    <source>
        <dbReference type="ARBA" id="ARBA00003330"/>
    </source>
</evidence>
<dbReference type="EC" id="1.11.1.24" evidence="2"/>
<sequence length="157" mass="16772">MQPLQAGQAAPAFCLPTADGGTVSLADFHGRKLVIFFYPKADTEACTREAIDFSGSKAAFAAVGAELLGVSHDPIRKQQKFVSKHGLSTTIASDETLGMLNAYGVWGEKSMYGRTYLGIERTTMLIDTKGVIAQAWSKVRVANHVAEVLEAARALPA</sequence>
<keyword evidence="4" id="KW-0049">Antioxidant</keyword>
<dbReference type="SUPFAM" id="SSF52833">
    <property type="entry name" value="Thioredoxin-like"/>
    <property type="match status" value="1"/>
</dbReference>
<evidence type="ECO:0000313" key="14">
    <source>
        <dbReference type="Proteomes" id="UP001156882"/>
    </source>
</evidence>
<keyword evidence="5" id="KW-0560">Oxidoreductase</keyword>
<evidence type="ECO:0000256" key="8">
    <source>
        <dbReference type="ARBA" id="ARBA00032824"/>
    </source>
</evidence>
<dbReference type="InterPro" id="IPR050924">
    <property type="entry name" value="Peroxiredoxin_BCP/PrxQ"/>
</dbReference>
<dbReference type="CDD" id="cd03017">
    <property type="entry name" value="PRX_BCP"/>
    <property type="match status" value="1"/>
</dbReference>
<evidence type="ECO:0000256" key="6">
    <source>
        <dbReference type="ARBA" id="ARBA00023157"/>
    </source>
</evidence>
<comment type="function">
    <text evidence="1">Thiol-specific peroxidase that catalyzes the reduction of hydrogen peroxide and organic hydroperoxides to water and alcohols, respectively. Plays a role in cell protection against oxidative stress by detoxifying peroxides and as sensor of hydrogen peroxide-mediated signaling events.</text>
</comment>
<dbReference type="PROSITE" id="PS51352">
    <property type="entry name" value="THIOREDOXIN_2"/>
    <property type="match status" value="1"/>
</dbReference>
<dbReference type="Pfam" id="PF00578">
    <property type="entry name" value="AhpC-TSA"/>
    <property type="match status" value="1"/>
</dbReference>
<dbReference type="Gene3D" id="3.40.30.10">
    <property type="entry name" value="Glutaredoxin"/>
    <property type="match status" value="1"/>
</dbReference>
<proteinExistence type="inferred from homology"/>
<evidence type="ECO:0000256" key="7">
    <source>
        <dbReference type="ARBA" id="ARBA00023284"/>
    </source>
</evidence>
<evidence type="ECO:0000256" key="9">
    <source>
        <dbReference type="ARBA" id="ARBA00038489"/>
    </source>
</evidence>
<evidence type="ECO:0000256" key="2">
    <source>
        <dbReference type="ARBA" id="ARBA00013017"/>
    </source>
</evidence>
<feature type="domain" description="Thioredoxin" evidence="12">
    <location>
        <begin position="4"/>
        <end position="157"/>
    </location>
</feature>
<accession>A0ABQ6CNV1</accession>
<dbReference type="Proteomes" id="UP001156882">
    <property type="component" value="Unassembled WGS sequence"/>
</dbReference>
<dbReference type="InterPro" id="IPR036249">
    <property type="entry name" value="Thioredoxin-like_sf"/>
</dbReference>
<keyword evidence="7" id="KW-0676">Redox-active center</keyword>
<dbReference type="InterPro" id="IPR013766">
    <property type="entry name" value="Thioredoxin_domain"/>
</dbReference>
<comment type="catalytic activity">
    <reaction evidence="11">
        <text>a hydroperoxide + [thioredoxin]-dithiol = an alcohol + [thioredoxin]-disulfide + H2O</text>
        <dbReference type="Rhea" id="RHEA:62620"/>
        <dbReference type="Rhea" id="RHEA-COMP:10698"/>
        <dbReference type="Rhea" id="RHEA-COMP:10700"/>
        <dbReference type="ChEBI" id="CHEBI:15377"/>
        <dbReference type="ChEBI" id="CHEBI:29950"/>
        <dbReference type="ChEBI" id="CHEBI:30879"/>
        <dbReference type="ChEBI" id="CHEBI:35924"/>
        <dbReference type="ChEBI" id="CHEBI:50058"/>
        <dbReference type="EC" id="1.11.1.24"/>
    </reaction>
</comment>
<keyword evidence="3" id="KW-0575">Peroxidase</keyword>
<evidence type="ECO:0000313" key="13">
    <source>
        <dbReference type="EMBL" id="GLS21443.1"/>
    </source>
</evidence>
<name>A0ABQ6CNV1_9HYPH</name>
<protein>
    <recommendedName>
        <fullName evidence="2">thioredoxin-dependent peroxiredoxin</fullName>
        <ecNumber evidence="2">1.11.1.24</ecNumber>
    </recommendedName>
    <alternativeName>
        <fullName evidence="8">Thioredoxin peroxidase</fullName>
    </alternativeName>
    <alternativeName>
        <fullName evidence="10">Thioredoxin-dependent peroxiredoxin Bcp</fullName>
    </alternativeName>
</protein>
<evidence type="ECO:0000256" key="11">
    <source>
        <dbReference type="ARBA" id="ARBA00049091"/>
    </source>
</evidence>
<evidence type="ECO:0000256" key="10">
    <source>
        <dbReference type="ARBA" id="ARBA00042639"/>
    </source>
</evidence>
<comment type="similarity">
    <text evidence="9">Belongs to the peroxiredoxin family. BCP/PrxQ subfamily.</text>
</comment>
<dbReference type="PANTHER" id="PTHR42801">
    <property type="entry name" value="THIOREDOXIN-DEPENDENT PEROXIDE REDUCTASE"/>
    <property type="match status" value="1"/>
</dbReference>
<organism evidence="13 14">
    <name type="scientific">Labrys miyagiensis</name>
    <dbReference type="NCBI Taxonomy" id="346912"/>
    <lineage>
        <taxon>Bacteria</taxon>
        <taxon>Pseudomonadati</taxon>
        <taxon>Pseudomonadota</taxon>
        <taxon>Alphaproteobacteria</taxon>
        <taxon>Hyphomicrobiales</taxon>
        <taxon>Xanthobacteraceae</taxon>
        <taxon>Labrys</taxon>
    </lineage>
</organism>
<dbReference type="RefSeq" id="WP_284314480.1">
    <property type="nucleotide sequence ID" value="NZ_BSPC01000048.1"/>
</dbReference>